<keyword evidence="2" id="KW-1185">Reference proteome</keyword>
<dbReference type="Proteomes" id="UP000030647">
    <property type="component" value="Unassembled WGS sequence"/>
</dbReference>
<dbReference type="AlphaFoldDB" id="U4TGI3"/>
<organism evidence="1 2">
    <name type="scientific">Schleiferilactobacillus shenzhenensis LY-73</name>
    <dbReference type="NCBI Taxonomy" id="1231336"/>
    <lineage>
        <taxon>Bacteria</taxon>
        <taxon>Bacillati</taxon>
        <taxon>Bacillota</taxon>
        <taxon>Bacilli</taxon>
        <taxon>Lactobacillales</taxon>
        <taxon>Lactobacillaceae</taxon>
        <taxon>Schleiferilactobacillus</taxon>
    </lineage>
</organism>
<sequence length="195" mass="21983">MIIMASLSVSAGFFVLPRDLPRTTAAHFLTLVGTYLAGTDYPTWLHPNTGLELGGDWQIAEEHFTRQLQHSAIISFDGVGINSFTHNIVATLDWLQEGVETTMPDRKPEARSFLQEVAMGLAAAGPVMYRYTDVVEPRQTYYSLEMWQVSHFEKKTEDLAAWNQQHRGQHQLVTIIAGIPYLSRVVPWDEAILLP</sequence>
<proteinExistence type="predicted"/>
<name>U4TGI3_9LACO</name>
<evidence type="ECO:0000313" key="2">
    <source>
        <dbReference type="Proteomes" id="UP000030647"/>
    </source>
</evidence>
<reference evidence="2" key="1">
    <citation type="journal article" date="2013" name="Genome Announc.">
        <title>Whole-Genome Sequencing of Lactobacillus shenzhenensis Strain LY-73T.</title>
        <authorList>
            <person name="Lin Z."/>
            <person name="Liu Z."/>
            <person name="Yang R."/>
            <person name="Zou Y."/>
            <person name="Wan D."/>
            <person name="Chen J."/>
            <person name="Guo M."/>
            <person name="Zhao J."/>
            <person name="Fang C."/>
            <person name="Yang R."/>
            <person name="Liu F."/>
        </authorList>
    </citation>
    <scope>NUCLEOTIDE SEQUENCE [LARGE SCALE GENOMIC DNA]</scope>
    <source>
        <strain evidence="2">LY-73</strain>
    </source>
</reference>
<protein>
    <submittedName>
        <fullName evidence="1">Uncharacterized protein</fullName>
    </submittedName>
</protein>
<evidence type="ECO:0000313" key="1">
    <source>
        <dbReference type="EMBL" id="ERL63871.1"/>
    </source>
</evidence>
<gene>
    <name evidence="1" type="ORF">L248_2105</name>
</gene>
<accession>U4TGI3</accession>
<dbReference type="EMBL" id="KI271611">
    <property type="protein sequence ID" value="ERL63871.1"/>
    <property type="molecule type" value="Genomic_DNA"/>
</dbReference>
<dbReference type="HOGENOM" id="CLU_1394816_0_0_9"/>